<dbReference type="InterPro" id="IPR011114">
    <property type="entry name" value="RuvA_C"/>
</dbReference>
<evidence type="ECO:0000313" key="9">
    <source>
        <dbReference type="Proteomes" id="UP000675880"/>
    </source>
</evidence>
<keyword evidence="8" id="KW-0378">Hydrolase</keyword>
<comment type="caution">
    <text evidence="6">Lacks conserved residue(s) required for the propagation of feature annotation.</text>
</comment>
<evidence type="ECO:0000256" key="5">
    <source>
        <dbReference type="ARBA" id="ARBA00023204"/>
    </source>
</evidence>
<dbReference type="Gene3D" id="1.10.8.10">
    <property type="entry name" value="DNA helicase RuvA subunit, C-terminal domain"/>
    <property type="match status" value="1"/>
</dbReference>
<dbReference type="Pfam" id="PF01330">
    <property type="entry name" value="RuvA_N"/>
    <property type="match status" value="1"/>
</dbReference>
<accession>A0ABM8QM28</accession>
<dbReference type="InterPro" id="IPR000085">
    <property type="entry name" value="RuvA"/>
</dbReference>
<evidence type="ECO:0000256" key="3">
    <source>
        <dbReference type="ARBA" id="ARBA00023125"/>
    </source>
</evidence>
<evidence type="ECO:0000313" key="8">
    <source>
        <dbReference type="EMBL" id="CAE6704230.1"/>
    </source>
</evidence>
<dbReference type="Gene3D" id="1.10.150.20">
    <property type="entry name" value="5' to 3' exonuclease, C-terminal subdomain"/>
    <property type="match status" value="1"/>
</dbReference>
<keyword evidence="9" id="KW-1185">Reference proteome</keyword>
<dbReference type="HAMAP" id="MF_00031">
    <property type="entry name" value="DNA_HJ_migration_RuvA"/>
    <property type="match status" value="1"/>
</dbReference>
<dbReference type="Pfam" id="PF07499">
    <property type="entry name" value="RuvA_C"/>
    <property type="match status" value="1"/>
</dbReference>
<dbReference type="InterPro" id="IPR036267">
    <property type="entry name" value="RuvA_C_sf"/>
</dbReference>
<dbReference type="GO" id="GO:0003678">
    <property type="term" value="F:DNA helicase activity"/>
    <property type="evidence" value="ECO:0007669"/>
    <property type="project" value="UniProtKB-EC"/>
</dbReference>
<keyword evidence="5 6" id="KW-0234">DNA repair</keyword>
<evidence type="ECO:0000256" key="1">
    <source>
        <dbReference type="ARBA" id="ARBA00022490"/>
    </source>
</evidence>
<evidence type="ECO:0000259" key="7">
    <source>
        <dbReference type="SMART" id="SM00278"/>
    </source>
</evidence>
<comment type="subunit">
    <text evidence="6">Homotetramer. Forms an RuvA(8)-RuvB(12)-Holliday junction (HJ) complex. HJ DNA is sandwiched between 2 RuvA tetramers; dsDNA enters through RuvA and exits via RuvB. An RuvB hexamer assembles on each DNA strand where it exits the tetramer. Each RuvB hexamer is contacted by two RuvA subunits (via domain III) on 2 adjacent RuvB subunits; this complex drives branch migration. In the full resolvosome a probable DNA-RuvA(4)-RuvB(12)-RuvC(2) complex forms which resolves the HJ.</text>
</comment>
<comment type="domain">
    <text evidence="6">Has three domains with a flexible linker between the domains II and III and assumes an 'L' shape. Domain III is highly mobile and contacts RuvB.</text>
</comment>
<keyword evidence="2 6" id="KW-0227">DNA damage</keyword>
<dbReference type="InterPro" id="IPR003583">
    <property type="entry name" value="Hlx-hairpin-Hlx_DNA-bd_motif"/>
</dbReference>
<proteinExistence type="inferred from homology"/>
<comment type="subcellular location">
    <subcellularLocation>
        <location evidence="6">Cytoplasm</location>
    </subcellularLocation>
</comment>
<keyword evidence="3 6" id="KW-0238">DNA-binding</keyword>
<dbReference type="NCBIfam" id="TIGR00084">
    <property type="entry name" value="ruvA"/>
    <property type="match status" value="1"/>
</dbReference>
<keyword evidence="4 6" id="KW-0233">DNA recombination</keyword>
<keyword evidence="8" id="KW-0067">ATP-binding</keyword>
<dbReference type="SUPFAM" id="SSF50249">
    <property type="entry name" value="Nucleic acid-binding proteins"/>
    <property type="match status" value="1"/>
</dbReference>
<sequence>MIALLTGHLAFKAPSHLTLDVHGVGYEVLIPLSTYYSLPNQHESVTLSIHTHVREDAIQLYGFLTGAEKEAFLLLTGISGIGPKLGLSVLSTLSVKDLFSAIQAGDTEKLGTVPGIGKKSAARIALELKDKVAKLHPVCTSDDSGNGQPVSPLYDDALSALVNLGYRQPDVKEALKRVEKSGAMAQGLEQVIREALKDLAKG</sequence>
<evidence type="ECO:0000256" key="6">
    <source>
        <dbReference type="HAMAP-Rule" id="MF_00031"/>
    </source>
</evidence>
<dbReference type="CDD" id="cd14332">
    <property type="entry name" value="UBA_RuvA_C"/>
    <property type="match status" value="1"/>
</dbReference>
<feature type="domain" description="Helix-hairpin-helix DNA-binding motif class 1" evidence="7">
    <location>
        <begin position="108"/>
        <end position="127"/>
    </location>
</feature>
<reference evidence="8 9" key="1">
    <citation type="submission" date="2021-02" db="EMBL/GenBank/DDBJ databases">
        <authorList>
            <person name="Han P."/>
        </authorList>
    </citation>
    <scope>NUCLEOTIDE SEQUENCE [LARGE SCALE GENOMIC DNA]</scope>
    <source>
        <strain evidence="8">Candidatus Nitrospira sp. ZN2</strain>
    </source>
</reference>
<organism evidence="8 9">
    <name type="scientific">Nitrospira defluvii</name>
    <dbReference type="NCBI Taxonomy" id="330214"/>
    <lineage>
        <taxon>Bacteria</taxon>
        <taxon>Pseudomonadati</taxon>
        <taxon>Nitrospirota</taxon>
        <taxon>Nitrospiria</taxon>
        <taxon>Nitrospirales</taxon>
        <taxon>Nitrospiraceae</taxon>
        <taxon>Nitrospira</taxon>
    </lineage>
</organism>
<keyword evidence="1 6" id="KW-0963">Cytoplasm</keyword>
<dbReference type="Gene3D" id="2.40.50.140">
    <property type="entry name" value="Nucleic acid-binding proteins"/>
    <property type="match status" value="1"/>
</dbReference>
<dbReference type="SUPFAM" id="SSF47781">
    <property type="entry name" value="RuvA domain 2-like"/>
    <property type="match status" value="1"/>
</dbReference>
<dbReference type="GO" id="GO:0016787">
    <property type="term" value="F:hydrolase activity"/>
    <property type="evidence" value="ECO:0007669"/>
    <property type="project" value="UniProtKB-KW"/>
</dbReference>
<feature type="region of interest" description="Domain I" evidence="6">
    <location>
        <begin position="1"/>
        <end position="64"/>
    </location>
</feature>
<dbReference type="Proteomes" id="UP000675880">
    <property type="component" value="Unassembled WGS sequence"/>
</dbReference>
<feature type="region of interest" description="Domain III" evidence="6">
    <location>
        <begin position="154"/>
        <end position="202"/>
    </location>
</feature>
<evidence type="ECO:0000256" key="2">
    <source>
        <dbReference type="ARBA" id="ARBA00022763"/>
    </source>
</evidence>
<protein>
    <recommendedName>
        <fullName evidence="6">Holliday junction branch migration complex subunit RuvA</fullName>
    </recommendedName>
</protein>
<dbReference type="InterPro" id="IPR012340">
    <property type="entry name" value="NA-bd_OB-fold"/>
</dbReference>
<dbReference type="EMBL" id="CAJNBJ010000001">
    <property type="protein sequence ID" value="CAE6704230.1"/>
    <property type="molecule type" value="Genomic_DNA"/>
</dbReference>
<dbReference type="SMART" id="SM00278">
    <property type="entry name" value="HhH1"/>
    <property type="match status" value="2"/>
</dbReference>
<gene>
    <name evidence="6 8" type="primary">ruvA</name>
    <name evidence="8" type="ORF">NSPZN2_10888</name>
</gene>
<dbReference type="Pfam" id="PF14520">
    <property type="entry name" value="HHH_5"/>
    <property type="match status" value="1"/>
</dbReference>
<dbReference type="InterPro" id="IPR013849">
    <property type="entry name" value="DNA_helicase_Holl-junc_RuvA_I"/>
</dbReference>
<comment type="function">
    <text evidence="6">The RuvA-RuvB-RuvC complex processes Holliday junction (HJ) DNA during genetic recombination and DNA repair, while the RuvA-RuvB complex plays an important role in the rescue of blocked DNA replication forks via replication fork reversal (RFR). RuvA specifically binds to HJ cruciform DNA, conferring on it an open structure. The RuvB hexamer acts as an ATP-dependent pump, pulling dsDNA into and through the RuvAB complex. HJ branch migration allows RuvC to scan DNA until it finds its consensus sequence, where it cleaves and resolves the cruciform DNA.</text>
</comment>
<comment type="caution">
    <text evidence="8">The sequence shown here is derived from an EMBL/GenBank/DDBJ whole genome shotgun (WGS) entry which is preliminary data.</text>
</comment>
<evidence type="ECO:0000256" key="4">
    <source>
        <dbReference type="ARBA" id="ARBA00023172"/>
    </source>
</evidence>
<dbReference type="InterPro" id="IPR010994">
    <property type="entry name" value="RuvA_2-like"/>
</dbReference>
<comment type="similarity">
    <text evidence="6">Belongs to the RuvA family.</text>
</comment>
<dbReference type="RefSeq" id="WP_213040707.1">
    <property type="nucleotide sequence ID" value="NZ_CAJNBJ010000001.1"/>
</dbReference>
<feature type="domain" description="Helix-hairpin-helix DNA-binding motif class 1" evidence="7">
    <location>
        <begin position="73"/>
        <end position="92"/>
    </location>
</feature>
<keyword evidence="8" id="KW-0547">Nucleotide-binding</keyword>
<keyword evidence="8" id="KW-0347">Helicase</keyword>
<name>A0ABM8QM28_9BACT</name>
<dbReference type="SUPFAM" id="SSF46929">
    <property type="entry name" value="DNA helicase RuvA subunit, C-terminal domain"/>
    <property type="match status" value="1"/>
</dbReference>